<feature type="region of interest" description="Disordered" evidence="2">
    <location>
        <begin position="186"/>
        <end position="222"/>
    </location>
</feature>
<dbReference type="AlphaFoldDB" id="A0ABD2XBA6"/>
<proteinExistence type="inferred from homology"/>
<dbReference type="Gene3D" id="2.60.40.780">
    <property type="entry name" value="von Hippel-Lindau disease tumour suppressor, beta domain"/>
    <property type="match status" value="1"/>
</dbReference>
<dbReference type="InterPro" id="IPR022772">
    <property type="entry name" value="VHL_tumour_suppress_b/a_dom"/>
</dbReference>
<dbReference type="SUPFAM" id="SSF49468">
    <property type="entry name" value="VHL"/>
    <property type="match status" value="1"/>
</dbReference>
<evidence type="ECO:0000313" key="5">
    <source>
        <dbReference type="Proteomes" id="UP001627154"/>
    </source>
</evidence>
<feature type="compositionally biased region" description="Gly residues" evidence="2">
    <location>
        <begin position="211"/>
        <end position="222"/>
    </location>
</feature>
<feature type="compositionally biased region" description="Low complexity" evidence="2">
    <location>
        <begin position="7"/>
        <end position="16"/>
    </location>
</feature>
<keyword evidence="5" id="KW-1185">Reference proteome</keyword>
<accession>A0ABD2XBA6</accession>
<evidence type="ECO:0000313" key="4">
    <source>
        <dbReference type="EMBL" id="KAL3402348.1"/>
    </source>
</evidence>
<dbReference type="Proteomes" id="UP001627154">
    <property type="component" value="Unassembled WGS sequence"/>
</dbReference>
<evidence type="ECO:0000256" key="2">
    <source>
        <dbReference type="SAM" id="MobiDB-lite"/>
    </source>
</evidence>
<dbReference type="InterPro" id="IPR024053">
    <property type="entry name" value="VHL_beta_dom"/>
</dbReference>
<organism evidence="4 5">
    <name type="scientific">Trichogramma kaykai</name>
    <dbReference type="NCBI Taxonomy" id="54128"/>
    <lineage>
        <taxon>Eukaryota</taxon>
        <taxon>Metazoa</taxon>
        <taxon>Ecdysozoa</taxon>
        <taxon>Arthropoda</taxon>
        <taxon>Hexapoda</taxon>
        <taxon>Insecta</taxon>
        <taxon>Pterygota</taxon>
        <taxon>Neoptera</taxon>
        <taxon>Endopterygota</taxon>
        <taxon>Hymenoptera</taxon>
        <taxon>Apocrita</taxon>
        <taxon>Proctotrupomorpha</taxon>
        <taxon>Chalcidoidea</taxon>
        <taxon>Trichogrammatidae</taxon>
        <taxon>Trichogramma</taxon>
    </lineage>
</organism>
<evidence type="ECO:0000256" key="1">
    <source>
        <dbReference type="ARBA" id="ARBA00010057"/>
    </source>
</evidence>
<dbReference type="CDD" id="cd05468">
    <property type="entry name" value="pVHL"/>
    <property type="match status" value="1"/>
</dbReference>
<dbReference type="InterPro" id="IPR036208">
    <property type="entry name" value="VHL_sf"/>
</dbReference>
<name>A0ABD2XBA6_9HYME</name>
<sequence length="222" mass="25607">MHNPNDPNQEQQRQLGPQPPPPPPQEGERNNRGIGRPLPALRSIHNHHSSFVRFVNRSSFSVSIYWIDYQGELVRYRTLPSRDHIDINTFVTHPWIFVNEQTQDRLLGAGQRIYYPEAWFVKYNGRDHSELPNRINRTIVPITMPLLSLRGWALRTIKLQLERDEHAYSLDLPRILQEEVYNQAPRKPMLGHRDRIRQAPSRHGSSSSGSSNGGNGSGADRQ</sequence>
<comment type="similarity">
    <text evidence="1">Belongs to the VHL family.</text>
</comment>
<protein>
    <recommendedName>
        <fullName evidence="3">von Hippel-Lindau disease tumour suppressor beta domain-containing protein</fullName>
    </recommendedName>
</protein>
<feature type="region of interest" description="Disordered" evidence="2">
    <location>
        <begin position="1"/>
        <end position="40"/>
    </location>
</feature>
<gene>
    <name evidence="4" type="ORF">TKK_004854</name>
</gene>
<feature type="domain" description="von Hippel-Lindau disease tumour suppressor beta" evidence="3">
    <location>
        <begin position="41"/>
        <end position="117"/>
    </location>
</feature>
<dbReference type="Pfam" id="PF01847">
    <property type="entry name" value="VHL"/>
    <property type="match status" value="1"/>
</dbReference>
<comment type="caution">
    <text evidence="4">The sequence shown here is derived from an EMBL/GenBank/DDBJ whole genome shotgun (WGS) entry which is preliminary data.</text>
</comment>
<evidence type="ECO:0000259" key="3">
    <source>
        <dbReference type="Pfam" id="PF01847"/>
    </source>
</evidence>
<reference evidence="4 5" key="1">
    <citation type="journal article" date="2024" name="bioRxiv">
        <title>A reference genome for Trichogramma kaykai: A tiny desert-dwelling parasitoid wasp with competing sex-ratio distorters.</title>
        <authorList>
            <person name="Culotta J."/>
            <person name="Lindsey A.R."/>
        </authorList>
    </citation>
    <scope>NUCLEOTIDE SEQUENCE [LARGE SCALE GENOMIC DNA]</scope>
    <source>
        <strain evidence="4 5">KSX58</strain>
    </source>
</reference>
<dbReference type="FunFam" id="2.60.40.780:FF:000001">
    <property type="entry name" value="von Hippel-Lindau disease tumor suppressor"/>
    <property type="match status" value="1"/>
</dbReference>
<dbReference type="EMBL" id="JBJJXI010000037">
    <property type="protein sequence ID" value="KAL3402348.1"/>
    <property type="molecule type" value="Genomic_DNA"/>
</dbReference>
<dbReference type="InterPro" id="IPR037140">
    <property type="entry name" value="VHL_beta_dom_sf"/>
</dbReference>